<dbReference type="InterPro" id="IPR003661">
    <property type="entry name" value="HisK_dim/P_dom"/>
</dbReference>
<feature type="domain" description="Histidine kinase" evidence="10">
    <location>
        <begin position="397"/>
        <end position="601"/>
    </location>
</feature>
<dbReference type="NCBIfam" id="TIGR00229">
    <property type="entry name" value="sensory_box"/>
    <property type="match status" value="1"/>
</dbReference>
<dbReference type="Proteomes" id="UP001597362">
    <property type="component" value="Unassembled WGS sequence"/>
</dbReference>
<dbReference type="SUPFAM" id="SSF55874">
    <property type="entry name" value="ATPase domain of HSP90 chaperone/DNA topoisomerase II/histidine kinase"/>
    <property type="match status" value="1"/>
</dbReference>
<keyword evidence="6" id="KW-0418">Kinase</keyword>
<dbReference type="CDD" id="cd00130">
    <property type="entry name" value="PAS"/>
    <property type="match status" value="1"/>
</dbReference>
<evidence type="ECO:0000256" key="8">
    <source>
        <dbReference type="ARBA" id="ARBA00023012"/>
    </source>
</evidence>
<organism evidence="13 14">
    <name type="scientific">Paenibacillus yanchengensis</name>
    <dbReference type="NCBI Taxonomy" id="2035833"/>
    <lineage>
        <taxon>Bacteria</taxon>
        <taxon>Bacillati</taxon>
        <taxon>Bacillota</taxon>
        <taxon>Bacilli</taxon>
        <taxon>Bacillales</taxon>
        <taxon>Paenibacillaceae</taxon>
        <taxon>Paenibacillus</taxon>
    </lineage>
</organism>
<dbReference type="InterPro" id="IPR005467">
    <property type="entry name" value="His_kinase_dom"/>
</dbReference>
<dbReference type="InterPro" id="IPR003594">
    <property type="entry name" value="HATPase_dom"/>
</dbReference>
<keyword evidence="4" id="KW-0808">Transferase</keyword>
<keyword evidence="9" id="KW-0472">Membrane</keyword>
<dbReference type="InterPro" id="IPR000700">
    <property type="entry name" value="PAS-assoc_C"/>
</dbReference>
<feature type="domain" description="PAS" evidence="11">
    <location>
        <begin position="260"/>
        <end position="302"/>
    </location>
</feature>
<feature type="transmembrane region" description="Helical" evidence="9">
    <location>
        <begin position="178"/>
        <end position="196"/>
    </location>
</feature>
<dbReference type="InterPro" id="IPR035965">
    <property type="entry name" value="PAS-like_dom_sf"/>
</dbReference>
<dbReference type="InterPro" id="IPR036890">
    <property type="entry name" value="HATPase_C_sf"/>
</dbReference>
<dbReference type="EMBL" id="JBHUHO010000033">
    <property type="protein sequence ID" value="MFD2117090.1"/>
    <property type="molecule type" value="Genomic_DNA"/>
</dbReference>
<dbReference type="SUPFAM" id="SSF47384">
    <property type="entry name" value="Homodimeric domain of signal transducing histidine kinase"/>
    <property type="match status" value="1"/>
</dbReference>
<dbReference type="SUPFAM" id="SSF55785">
    <property type="entry name" value="PYP-like sensor domain (PAS domain)"/>
    <property type="match status" value="1"/>
</dbReference>
<evidence type="ECO:0000259" key="10">
    <source>
        <dbReference type="PROSITE" id="PS50109"/>
    </source>
</evidence>
<dbReference type="InterPro" id="IPR036097">
    <property type="entry name" value="HisK_dim/P_sf"/>
</dbReference>
<evidence type="ECO:0000259" key="11">
    <source>
        <dbReference type="PROSITE" id="PS50112"/>
    </source>
</evidence>
<evidence type="ECO:0000259" key="12">
    <source>
        <dbReference type="PROSITE" id="PS50113"/>
    </source>
</evidence>
<evidence type="ECO:0000256" key="3">
    <source>
        <dbReference type="ARBA" id="ARBA00022553"/>
    </source>
</evidence>
<evidence type="ECO:0000313" key="13">
    <source>
        <dbReference type="EMBL" id="MFD2117090.1"/>
    </source>
</evidence>
<dbReference type="InterPro" id="IPR004358">
    <property type="entry name" value="Sig_transdc_His_kin-like_C"/>
</dbReference>
<evidence type="ECO:0000256" key="4">
    <source>
        <dbReference type="ARBA" id="ARBA00022679"/>
    </source>
</evidence>
<dbReference type="EC" id="2.7.13.3" evidence="2"/>
<dbReference type="Gene3D" id="1.10.287.130">
    <property type="match status" value="1"/>
</dbReference>
<keyword evidence="9" id="KW-0812">Transmembrane</keyword>
<dbReference type="SMART" id="SM00091">
    <property type="entry name" value="PAS"/>
    <property type="match status" value="1"/>
</dbReference>
<dbReference type="InterPro" id="IPR013767">
    <property type="entry name" value="PAS_fold"/>
</dbReference>
<dbReference type="RefSeq" id="WP_377773897.1">
    <property type="nucleotide sequence ID" value="NZ_JBHUHO010000033.1"/>
</dbReference>
<keyword evidence="8" id="KW-0902">Two-component regulatory system</keyword>
<keyword evidence="5" id="KW-0547">Nucleotide-binding</keyword>
<dbReference type="Pfam" id="PF02518">
    <property type="entry name" value="HATPase_c"/>
    <property type="match status" value="1"/>
</dbReference>
<evidence type="ECO:0000256" key="7">
    <source>
        <dbReference type="ARBA" id="ARBA00022840"/>
    </source>
</evidence>
<dbReference type="Gene3D" id="3.30.450.20">
    <property type="entry name" value="PAS domain"/>
    <property type="match status" value="1"/>
</dbReference>
<feature type="transmembrane region" description="Helical" evidence="9">
    <location>
        <begin position="7"/>
        <end position="25"/>
    </location>
</feature>
<protein>
    <recommendedName>
        <fullName evidence="2">histidine kinase</fullName>
        <ecNumber evidence="2">2.7.13.3</ecNumber>
    </recommendedName>
</protein>
<dbReference type="SMART" id="SM00387">
    <property type="entry name" value="HATPase_c"/>
    <property type="match status" value="1"/>
</dbReference>
<evidence type="ECO:0000313" key="14">
    <source>
        <dbReference type="Proteomes" id="UP001597362"/>
    </source>
</evidence>
<reference evidence="14" key="1">
    <citation type="journal article" date="2019" name="Int. J. Syst. Evol. Microbiol.">
        <title>The Global Catalogue of Microorganisms (GCM) 10K type strain sequencing project: providing services to taxonomists for standard genome sequencing and annotation.</title>
        <authorList>
            <consortium name="The Broad Institute Genomics Platform"/>
            <consortium name="The Broad Institute Genome Sequencing Center for Infectious Disease"/>
            <person name="Wu L."/>
            <person name="Ma J."/>
        </authorList>
    </citation>
    <scope>NUCLEOTIDE SEQUENCE [LARGE SCALE GENOMIC DNA]</scope>
    <source>
        <strain evidence="14">GH52</strain>
    </source>
</reference>
<evidence type="ECO:0000256" key="5">
    <source>
        <dbReference type="ARBA" id="ARBA00022741"/>
    </source>
</evidence>
<dbReference type="InterPro" id="IPR000014">
    <property type="entry name" value="PAS"/>
</dbReference>
<dbReference type="PRINTS" id="PR00344">
    <property type="entry name" value="BCTRLSENSOR"/>
</dbReference>
<evidence type="ECO:0000256" key="6">
    <source>
        <dbReference type="ARBA" id="ARBA00022777"/>
    </source>
</evidence>
<evidence type="ECO:0000256" key="1">
    <source>
        <dbReference type="ARBA" id="ARBA00000085"/>
    </source>
</evidence>
<keyword evidence="9" id="KW-1133">Transmembrane helix</keyword>
<dbReference type="PANTHER" id="PTHR43065">
    <property type="entry name" value="SENSOR HISTIDINE KINASE"/>
    <property type="match status" value="1"/>
</dbReference>
<accession>A0ABW4YN51</accession>
<keyword evidence="3" id="KW-0597">Phosphoprotein</keyword>
<comment type="catalytic activity">
    <reaction evidence="1">
        <text>ATP + protein L-histidine = ADP + protein N-phospho-L-histidine.</text>
        <dbReference type="EC" id="2.7.13.3"/>
    </reaction>
</comment>
<comment type="caution">
    <text evidence="13">The sequence shown here is derived from an EMBL/GenBank/DDBJ whole genome shotgun (WGS) entry which is preliminary data.</text>
</comment>
<gene>
    <name evidence="13" type="ORF">ACFSJH_15270</name>
</gene>
<dbReference type="Pfam" id="PF00989">
    <property type="entry name" value="PAS"/>
    <property type="match status" value="1"/>
</dbReference>
<evidence type="ECO:0000256" key="9">
    <source>
        <dbReference type="SAM" id="Phobius"/>
    </source>
</evidence>
<dbReference type="GO" id="GO:0005524">
    <property type="term" value="F:ATP binding"/>
    <property type="evidence" value="ECO:0007669"/>
    <property type="project" value="UniProtKB-KW"/>
</dbReference>
<dbReference type="Gene3D" id="3.30.565.10">
    <property type="entry name" value="Histidine kinase-like ATPase, C-terminal domain"/>
    <property type="match status" value="1"/>
</dbReference>
<keyword evidence="7 13" id="KW-0067">ATP-binding</keyword>
<dbReference type="PROSITE" id="PS50109">
    <property type="entry name" value="HIS_KIN"/>
    <property type="match status" value="1"/>
</dbReference>
<dbReference type="PANTHER" id="PTHR43065:SF10">
    <property type="entry name" value="PEROXIDE STRESS-ACTIVATED HISTIDINE KINASE MAK3"/>
    <property type="match status" value="1"/>
</dbReference>
<dbReference type="PROSITE" id="PS50113">
    <property type="entry name" value="PAC"/>
    <property type="match status" value="1"/>
</dbReference>
<evidence type="ECO:0000256" key="2">
    <source>
        <dbReference type="ARBA" id="ARBA00012438"/>
    </source>
</evidence>
<dbReference type="CDD" id="cd00082">
    <property type="entry name" value="HisKA"/>
    <property type="match status" value="1"/>
</dbReference>
<dbReference type="Pfam" id="PF00512">
    <property type="entry name" value="HisKA"/>
    <property type="match status" value="1"/>
</dbReference>
<dbReference type="SMART" id="SM00388">
    <property type="entry name" value="HisKA"/>
    <property type="match status" value="1"/>
</dbReference>
<name>A0ABW4YN51_9BACL</name>
<keyword evidence="14" id="KW-1185">Reference proteome</keyword>
<feature type="domain" description="PAC" evidence="12">
    <location>
        <begin position="331"/>
        <end position="384"/>
    </location>
</feature>
<sequence>MSIKVKLLLTGLFTLVIFTPIYYTLNNYYTSNQLNKEIHNYYYNLSVKFDEYYRLVAQYEVKQNNIPLNLDVFMTFSDTFEFMIPSIEHISFIDNETGTSLYAHTVTHENLTDHNVEIMHNNKSYTSEPLEATTFYIEQVSSSLHSSLYYSGEPQAVQIQIFFDKQVFSELITSSQMSAYWLLLLMFFLSIVLIYYRIKKDLHPISALFQNTPVASRQIPTQQEQVDRGHLFDLKGHTIAEYTQEYTDYVKQKTEDVQRMKEYLESFINQSNDAIVIMDLQGRVLQVNATFERLFGFSKEQLQTSSYPTIPPAELKNYLDLLDLLRFGHKLSAHESIRTSCTGEKIPVSVTVSPIYNTDGQIHSFFNMMKDMRFRNRMEELLRRSEKLKTVGQLAAGVAHEIRNPLTALKGFLQLQQQGNLLNQMHVTVMLSELERINFIVGEFLILAKPQAIKFEKKDVRDILREVLTFLDSEAHLYNIEFVTIISPQSCYVACEENQLKQVFINLLKNAMEAMPDGGSIYISIRKWHENVKIEIRDEGIGIPEDVMEKVGEPFFTAKESGTGLGIMVSRSIVHNHHGTLEIISKEGSGTTVNLLFPLCRDEQLGEVL</sequence>
<dbReference type="PROSITE" id="PS50112">
    <property type="entry name" value="PAS"/>
    <property type="match status" value="1"/>
</dbReference>
<proteinExistence type="predicted"/>